<dbReference type="AlphaFoldDB" id="A0A378I829"/>
<sequence length="124" mass="14160">MRKKLTISDKTKNNIKWNADETSRDVKLRGSSGHNRAVMVDVKDANQVEYTGYERVQSTKDSASKTDVREVFGIGFFKDVRTVAEKKERPTITKDTFTAPDVDNWDDWSWADDEADEDGVQLVL</sequence>
<keyword evidence="2" id="KW-1185">Reference proteome</keyword>
<accession>A0A378I829</accession>
<reference evidence="1 2" key="1">
    <citation type="submission" date="2018-06" db="EMBL/GenBank/DDBJ databases">
        <authorList>
            <consortium name="Pathogen Informatics"/>
            <person name="Doyle S."/>
        </authorList>
    </citation>
    <scope>NUCLEOTIDE SEQUENCE [LARGE SCALE GENOMIC DNA]</scope>
    <source>
        <strain evidence="1 2">NCTC13315</strain>
    </source>
</reference>
<organism evidence="1 2">
    <name type="scientific">Legionella beliardensis</name>
    <dbReference type="NCBI Taxonomy" id="91822"/>
    <lineage>
        <taxon>Bacteria</taxon>
        <taxon>Pseudomonadati</taxon>
        <taxon>Pseudomonadota</taxon>
        <taxon>Gammaproteobacteria</taxon>
        <taxon>Legionellales</taxon>
        <taxon>Legionellaceae</taxon>
        <taxon>Legionella</taxon>
    </lineage>
</organism>
<gene>
    <name evidence="1" type="ORF">NCTC13315_01074</name>
</gene>
<evidence type="ECO:0000313" key="1">
    <source>
        <dbReference type="EMBL" id="STX28544.1"/>
    </source>
</evidence>
<dbReference type="EMBL" id="UGNV01000001">
    <property type="protein sequence ID" value="STX28544.1"/>
    <property type="molecule type" value="Genomic_DNA"/>
</dbReference>
<protein>
    <submittedName>
        <fullName evidence="1">Uncharacterized protein</fullName>
    </submittedName>
</protein>
<evidence type="ECO:0000313" key="2">
    <source>
        <dbReference type="Proteomes" id="UP000254968"/>
    </source>
</evidence>
<dbReference type="Proteomes" id="UP000254968">
    <property type="component" value="Unassembled WGS sequence"/>
</dbReference>
<proteinExistence type="predicted"/>
<dbReference type="RefSeq" id="WP_115302284.1">
    <property type="nucleotide sequence ID" value="NZ_CAAAHO010000001.1"/>
</dbReference>
<name>A0A378I829_9GAMM</name>